<dbReference type="PIRSF" id="PIRSF029215">
    <property type="entry name" value="UCP029215"/>
    <property type="match status" value="1"/>
</dbReference>
<feature type="region of interest" description="Disordered" evidence="1">
    <location>
        <begin position="280"/>
        <end position="313"/>
    </location>
</feature>
<dbReference type="Proteomes" id="UP001469365">
    <property type="component" value="Unassembled WGS sequence"/>
</dbReference>
<feature type="region of interest" description="Disordered" evidence="1">
    <location>
        <begin position="217"/>
        <end position="236"/>
    </location>
</feature>
<reference evidence="2 3" key="1">
    <citation type="submission" date="2024-04" db="EMBL/GenBank/DDBJ databases">
        <title>draft genome sequnece of Paenibacillus filicis.</title>
        <authorList>
            <person name="Kim D.-U."/>
        </authorList>
    </citation>
    <scope>NUCLEOTIDE SEQUENCE [LARGE SCALE GENOMIC DNA]</scope>
    <source>
        <strain evidence="2 3">KACC14197</strain>
    </source>
</reference>
<comment type="caution">
    <text evidence="2">The sequence shown here is derived from an EMBL/GenBank/DDBJ whole genome shotgun (WGS) entry which is preliminary data.</text>
</comment>
<gene>
    <name evidence="2" type="ORF">WMW72_12220</name>
</gene>
<dbReference type="RefSeq" id="WP_341415749.1">
    <property type="nucleotide sequence ID" value="NZ_JBBPCC010000006.1"/>
</dbReference>
<dbReference type="Pfam" id="PF09979">
    <property type="entry name" value="DUF2213"/>
    <property type="match status" value="1"/>
</dbReference>
<name>A0ABU9DKR1_9BACL</name>
<accession>A0ABU9DKR1</accession>
<proteinExistence type="predicted"/>
<keyword evidence="3" id="KW-1185">Reference proteome</keyword>
<protein>
    <submittedName>
        <fullName evidence="2">DUF2213 domain-containing protein</fullName>
    </submittedName>
</protein>
<evidence type="ECO:0000256" key="1">
    <source>
        <dbReference type="SAM" id="MobiDB-lite"/>
    </source>
</evidence>
<dbReference type="InterPro" id="IPR016913">
    <property type="entry name" value="UCP029215"/>
</dbReference>
<evidence type="ECO:0000313" key="2">
    <source>
        <dbReference type="EMBL" id="MEK8128673.1"/>
    </source>
</evidence>
<sequence length="402" mass="43569">MTATPEGFLIAHNVPIARTGWYEYLGEEVGVPDKVGQIVNVYRSPEVVFSPAAMASFEGKVVTDDHPPEQVTPENATRYTRGAVQNVRQGTGEDGDLLLADLVIYDQSLIDDIQSGKREVSCGYDCTYEPYGDGYQQKQICGNHVAVVKSGRAGDRVAIKDSKSKQDGELAMGKIVLPKKNKSRMTDFLSAIGLKAIATDAEPEQIMDAVEGLIEERRADDSEEEPAAEATKDQDPAIAQLSEQVAKLAEVVNGLLAQKDNVPPSPEKAIDDEIARLEAAEDDEEESHTIPVEQFDEEGPVTDPEDRPQPALDNAYKIDALKAMKPIIAAISDPVERKRAADAALASIKTKPKKNAYAAIDKAARKKAADAAKAKDSGEEKDYSYLGPQIAAQHNPHYKAKA</sequence>
<feature type="region of interest" description="Disordered" evidence="1">
    <location>
        <begin position="365"/>
        <end position="402"/>
    </location>
</feature>
<evidence type="ECO:0000313" key="3">
    <source>
        <dbReference type="Proteomes" id="UP001469365"/>
    </source>
</evidence>
<organism evidence="2 3">
    <name type="scientific">Paenibacillus filicis</name>
    <dbReference type="NCBI Taxonomy" id="669464"/>
    <lineage>
        <taxon>Bacteria</taxon>
        <taxon>Bacillati</taxon>
        <taxon>Bacillota</taxon>
        <taxon>Bacilli</taxon>
        <taxon>Bacillales</taxon>
        <taxon>Paenibacillaceae</taxon>
        <taxon>Paenibacillus</taxon>
    </lineage>
</organism>
<dbReference type="EMBL" id="JBBPCC010000006">
    <property type="protein sequence ID" value="MEK8128673.1"/>
    <property type="molecule type" value="Genomic_DNA"/>
</dbReference>
<feature type="compositionally biased region" description="Basic and acidic residues" evidence="1">
    <location>
        <begin position="367"/>
        <end position="383"/>
    </location>
</feature>